<dbReference type="Proteomes" id="UP000033699">
    <property type="component" value="Unassembled WGS sequence"/>
</dbReference>
<evidence type="ECO:0000313" key="1">
    <source>
        <dbReference type="EMBL" id="KJS59597.1"/>
    </source>
</evidence>
<gene>
    <name evidence="1" type="ORF">VM95_26395</name>
</gene>
<name>A0A0F2TCZ0_STRR3</name>
<accession>A0A0F2TCZ0</accession>
<dbReference type="PATRIC" id="fig|359131.3.peg.6478"/>
<proteinExistence type="predicted"/>
<keyword evidence="2" id="KW-1185">Reference proteome</keyword>
<sequence length="65" mass="7620">MIGRLTWARVEMWWCLSAQFSRPVRAISPRRRAAHTEMQRWTATPGSAEALLRSVLRQATPRHFE</sequence>
<dbReference type="OrthoDB" id="4335915at2"/>
<dbReference type="AlphaFoldDB" id="A0A0F2TCZ0"/>
<evidence type="ECO:0000313" key="2">
    <source>
        <dbReference type="Proteomes" id="UP000033699"/>
    </source>
</evidence>
<reference evidence="1 2" key="1">
    <citation type="submission" date="2015-02" db="EMBL/GenBank/DDBJ databases">
        <authorList>
            <person name="Ju K.-S."/>
            <person name="Doroghazi J.R."/>
            <person name="Metcalf W."/>
        </authorList>
    </citation>
    <scope>NUCLEOTIDE SEQUENCE [LARGE SCALE GENOMIC DNA]</scope>
    <source>
        <strain evidence="1 2">ATCC 31215</strain>
    </source>
</reference>
<organism evidence="1 2">
    <name type="scientific">Streptomyces rubellomurinus (strain ATCC 31215)</name>
    <dbReference type="NCBI Taxonomy" id="359131"/>
    <lineage>
        <taxon>Bacteria</taxon>
        <taxon>Bacillati</taxon>
        <taxon>Actinomycetota</taxon>
        <taxon>Actinomycetes</taxon>
        <taxon>Kitasatosporales</taxon>
        <taxon>Streptomycetaceae</taxon>
        <taxon>Streptomyces</taxon>
    </lineage>
</organism>
<dbReference type="EMBL" id="JZKH01000064">
    <property type="protein sequence ID" value="KJS59597.1"/>
    <property type="molecule type" value="Genomic_DNA"/>
</dbReference>
<comment type="caution">
    <text evidence="1">The sequence shown here is derived from an EMBL/GenBank/DDBJ whole genome shotgun (WGS) entry which is preliminary data.</text>
</comment>
<dbReference type="RefSeq" id="WP_045701060.1">
    <property type="nucleotide sequence ID" value="NZ_JZKH01000064.1"/>
</dbReference>
<protein>
    <submittedName>
        <fullName evidence="1">Uncharacterized protein</fullName>
    </submittedName>
</protein>